<dbReference type="Pfam" id="PF09365">
    <property type="entry name" value="DUF2461"/>
    <property type="match status" value="1"/>
</dbReference>
<reference evidence="1" key="1">
    <citation type="submission" date="2019-08" db="EMBL/GenBank/DDBJ databases">
        <authorList>
            <person name="Kucharzyk K."/>
            <person name="Murdoch R.W."/>
            <person name="Higgins S."/>
            <person name="Loffler F."/>
        </authorList>
    </citation>
    <scope>NUCLEOTIDE SEQUENCE</scope>
</reference>
<sequence length="221" mass="26059">MGNFTGFTDDTFRFLLELAFNNNKTFFEANRKRYETQVRDRMRALALDLLPMALEIDPQICKRPTGIVSRINRDTRFSRDKSPYRDHLWFIFRRDGESISEGLSFYFEIKPTAYTYGLGMYDTNKPLMDALRERATTFETKFRQIISAPALLERFTLSGEDYKRPPLPDIAPELGVWLNKRYFYLHHDSTELDRVKRADFADELKSGMEVLRDIYAFSRGI</sequence>
<protein>
    <recommendedName>
        <fullName evidence="2">TIGR02453 family protein</fullName>
    </recommendedName>
</protein>
<organism evidence="1">
    <name type="scientific">bioreactor metagenome</name>
    <dbReference type="NCBI Taxonomy" id="1076179"/>
    <lineage>
        <taxon>unclassified sequences</taxon>
        <taxon>metagenomes</taxon>
        <taxon>ecological metagenomes</taxon>
    </lineage>
</organism>
<dbReference type="InterPro" id="IPR015996">
    <property type="entry name" value="UCP028451"/>
</dbReference>
<accession>A0A645FSA3</accession>
<dbReference type="PANTHER" id="PTHR36452">
    <property type="entry name" value="CHROMOSOME 12, WHOLE GENOME SHOTGUN SEQUENCE"/>
    <property type="match status" value="1"/>
</dbReference>
<name>A0A645FSA3_9ZZZZ</name>
<evidence type="ECO:0008006" key="2">
    <source>
        <dbReference type="Google" id="ProtNLM"/>
    </source>
</evidence>
<comment type="caution">
    <text evidence="1">The sequence shown here is derived from an EMBL/GenBank/DDBJ whole genome shotgun (WGS) entry which is preliminary data.</text>
</comment>
<dbReference type="PANTHER" id="PTHR36452:SF1">
    <property type="entry name" value="DUF2461 DOMAIN-CONTAINING PROTEIN"/>
    <property type="match status" value="1"/>
</dbReference>
<dbReference type="InterPro" id="IPR012808">
    <property type="entry name" value="CHP02453"/>
</dbReference>
<dbReference type="PIRSF" id="PIRSF028451">
    <property type="entry name" value="UCP028451"/>
    <property type="match status" value="1"/>
</dbReference>
<dbReference type="EMBL" id="VSSQ01064438">
    <property type="protein sequence ID" value="MPN17338.1"/>
    <property type="molecule type" value="Genomic_DNA"/>
</dbReference>
<proteinExistence type="predicted"/>
<gene>
    <name evidence="1" type="ORF">SDC9_164691</name>
</gene>
<dbReference type="AlphaFoldDB" id="A0A645FSA3"/>
<evidence type="ECO:0000313" key="1">
    <source>
        <dbReference type="EMBL" id="MPN17338.1"/>
    </source>
</evidence>
<dbReference type="NCBIfam" id="TIGR02453">
    <property type="entry name" value="TIGR02453 family protein"/>
    <property type="match status" value="1"/>
</dbReference>